<accession>A0A8X6UQB1</accession>
<dbReference type="Proteomes" id="UP000887013">
    <property type="component" value="Unassembled WGS sequence"/>
</dbReference>
<protein>
    <submittedName>
        <fullName evidence="1">Uncharacterized protein</fullName>
    </submittedName>
</protein>
<name>A0A8X6UQB1_NEPPI</name>
<comment type="caution">
    <text evidence="1">The sequence shown here is derived from an EMBL/GenBank/DDBJ whole genome shotgun (WGS) entry which is preliminary data.</text>
</comment>
<dbReference type="AlphaFoldDB" id="A0A8X6UQB1"/>
<evidence type="ECO:0000313" key="1">
    <source>
        <dbReference type="EMBL" id="GFU37058.1"/>
    </source>
</evidence>
<gene>
    <name evidence="1" type="ORF">NPIL_591471</name>
</gene>
<proteinExistence type="predicted"/>
<dbReference type="EMBL" id="BMAW01034875">
    <property type="protein sequence ID" value="GFU37058.1"/>
    <property type="molecule type" value="Genomic_DNA"/>
</dbReference>
<keyword evidence="2" id="KW-1185">Reference proteome</keyword>
<evidence type="ECO:0000313" key="2">
    <source>
        <dbReference type="Proteomes" id="UP000887013"/>
    </source>
</evidence>
<reference evidence="1" key="1">
    <citation type="submission" date="2020-08" db="EMBL/GenBank/DDBJ databases">
        <title>Multicomponent nature underlies the extraordinary mechanical properties of spider dragline silk.</title>
        <authorList>
            <person name="Kono N."/>
            <person name="Nakamura H."/>
            <person name="Mori M."/>
            <person name="Yoshida Y."/>
            <person name="Ohtoshi R."/>
            <person name="Malay A.D."/>
            <person name="Moran D.A.P."/>
            <person name="Tomita M."/>
            <person name="Numata K."/>
            <person name="Arakawa K."/>
        </authorList>
    </citation>
    <scope>NUCLEOTIDE SEQUENCE</scope>
</reference>
<sequence>MNEHAFAKVTYFYHKKDADTFFKFLQDFHHHLLTLQSSQVFPLNLSYQDLLSQPLKKLHLTHDPSHVANMRECVRVEIKPSQFDEEHTEQLAEKEYGAYPYIIGKSTASPNCTTCCWRFRANTGPSPSIGGWRWLKRCWIRCTPTTGVLLLSKRPNSAPSACK</sequence>
<organism evidence="1 2">
    <name type="scientific">Nephila pilipes</name>
    <name type="common">Giant wood spider</name>
    <name type="synonym">Nephila maculata</name>
    <dbReference type="NCBI Taxonomy" id="299642"/>
    <lineage>
        <taxon>Eukaryota</taxon>
        <taxon>Metazoa</taxon>
        <taxon>Ecdysozoa</taxon>
        <taxon>Arthropoda</taxon>
        <taxon>Chelicerata</taxon>
        <taxon>Arachnida</taxon>
        <taxon>Araneae</taxon>
        <taxon>Araneomorphae</taxon>
        <taxon>Entelegynae</taxon>
        <taxon>Araneoidea</taxon>
        <taxon>Nephilidae</taxon>
        <taxon>Nephila</taxon>
    </lineage>
</organism>